<protein>
    <submittedName>
        <fullName evidence="1">Uncharacterized protein</fullName>
    </submittedName>
</protein>
<dbReference type="Proteomes" id="UP001480595">
    <property type="component" value="Unassembled WGS sequence"/>
</dbReference>
<accession>A0ABR1VGR6</accession>
<evidence type="ECO:0000313" key="2">
    <source>
        <dbReference type="Proteomes" id="UP001480595"/>
    </source>
</evidence>
<dbReference type="GeneID" id="92090272"/>
<evidence type="ECO:0000313" key="1">
    <source>
        <dbReference type="EMBL" id="KAK8069184.1"/>
    </source>
</evidence>
<gene>
    <name evidence="1" type="ORF">PG994_005800</name>
</gene>
<dbReference type="EMBL" id="JAQQWL010000006">
    <property type="protein sequence ID" value="KAK8069184.1"/>
    <property type="molecule type" value="Genomic_DNA"/>
</dbReference>
<proteinExistence type="predicted"/>
<reference evidence="1 2" key="1">
    <citation type="submission" date="2023-01" db="EMBL/GenBank/DDBJ databases">
        <title>Analysis of 21 Apiospora genomes using comparative genomics revels a genus with tremendous synthesis potential of carbohydrate active enzymes and secondary metabolites.</title>
        <authorList>
            <person name="Sorensen T."/>
        </authorList>
    </citation>
    <scope>NUCLEOTIDE SEQUENCE [LARGE SCALE GENOMIC DNA]</scope>
    <source>
        <strain evidence="1 2">CBS 135458</strain>
    </source>
</reference>
<sequence length="127" mass="13249">MSATTAFPSTITAVRSAETGCVVYIDSSAIPAGVKHSSADCRCVKIHGPEELEYIQKSIRVFLATGSESSSSSAEPITNNSKSRVFGTKPSVEVAHMLSGMTPVGGAAMSNAAAYSDKQWKMEGDDA</sequence>
<dbReference type="RefSeq" id="XP_066716478.1">
    <property type="nucleotide sequence ID" value="XM_066857209.1"/>
</dbReference>
<comment type="caution">
    <text evidence="1">The sequence shown here is derived from an EMBL/GenBank/DDBJ whole genome shotgun (WGS) entry which is preliminary data.</text>
</comment>
<organism evidence="1 2">
    <name type="scientific">Apiospora phragmitis</name>
    <dbReference type="NCBI Taxonomy" id="2905665"/>
    <lineage>
        <taxon>Eukaryota</taxon>
        <taxon>Fungi</taxon>
        <taxon>Dikarya</taxon>
        <taxon>Ascomycota</taxon>
        <taxon>Pezizomycotina</taxon>
        <taxon>Sordariomycetes</taxon>
        <taxon>Xylariomycetidae</taxon>
        <taxon>Amphisphaeriales</taxon>
        <taxon>Apiosporaceae</taxon>
        <taxon>Apiospora</taxon>
    </lineage>
</organism>
<name>A0ABR1VGR6_9PEZI</name>
<keyword evidence="2" id="KW-1185">Reference proteome</keyword>